<evidence type="ECO:0000313" key="2">
    <source>
        <dbReference type="EMBL" id="ANP74543.1"/>
    </source>
</evidence>
<keyword evidence="3" id="KW-1185">Reference proteome</keyword>
<accession>A0A1B1BQ92</accession>
<reference evidence="2 3" key="1">
    <citation type="submission" date="2016-06" db="EMBL/GenBank/DDBJ databases">
        <title>Genome sequencing of Cryobacterium arcticum PAMC 27867.</title>
        <authorList>
            <person name="Lee J."/>
            <person name="Kim O.-S."/>
        </authorList>
    </citation>
    <scope>NUCLEOTIDE SEQUENCE [LARGE SCALE GENOMIC DNA]</scope>
    <source>
        <strain evidence="2 3">PAMC 27867</strain>
    </source>
</reference>
<gene>
    <name evidence="2" type="ORF">PA27867_3625</name>
</gene>
<dbReference type="Proteomes" id="UP000092582">
    <property type="component" value="Chromosome 1"/>
</dbReference>
<protein>
    <submittedName>
        <fullName evidence="2">Uncharacterized protein</fullName>
    </submittedName>
</protein>
<feature type="region of interest" description="Disordered" evidence="1">
    <location>
        <begin position="143"/>
        <end position="174"/>
    </location>
</feature>
<dbReference type="EMBL" id="CP016282">
    <property type="protein sequence ID" value="ANP74543.1"/>
    <property type="molecule type" value="Genomic_DNA"/>
</dbReference>
<dbReference type="STRING" id="670052.PA27867_3625"/>
<proteinExistence type="predicted"/>
<dbReference type="RefSeq" id="WP_066598466.1">
    <property type="nucleotide sequence ID" value="NZ_CP016282.1"/>
</dbReference>
<sequence>MITASLNGRNLHLHLGGIEEDFIIEPLGGRDGKALTDEFLRISIGALPAEGMEPLLQRAVGAEVYERVQTELSLNESQDILLPAFYWQTVLGMHGVNAYISGGEGLTGAKKALELLALTLGILPTQTAPSGVLETLIQSQVPTLPTARPTTTRDRLPANKRQAPKKPKPAKPQA</sequence>
<organism evidence="2 3">
    <name type="scientific">Cryobacterium arcticum</name>
    <dbReference type="NCBI Taxonomy" id="670052"/>
    <lineage>
        <taxon>Bacteria</taxon>
        <taxon>Bacillati</taxon>
        <taxon>Actinomycetota</taxon>
        <taxon>Actinomycetes</taxon>
        <taxon>Micrococcales</taxon>
        <taxon>Microbacteriaceae</taxon>
        <taxon>Cryobacterium</taxon>
    </lineage>
</organism>
<evidence type="ECO:0000313" key="3">
    <source>
        <dbReference type="Proteomes" id="UP000092582"/>
    </source>
</evidence>
<dbReference type="AlphaFoldDB" id="A0A1B1BQ92"/>
<dbReference type="KEGG" id="cart:PA27867_3625"/>
<name>A0A1B1BQ92_9MICO</name>
<dbReference type="OrthoDB" id="5084082at2"/>
<feature type="compositionally biased region" description="Basic residues" evidence="1">
    <location>
        <begin position="162"/>
        <end position="174"/>
    </location>
</feature>
<evidence type="ECO:0000256" key="1">
    <source>
        <dbReference type="SAM" id="MobiDB-lite"/>
    </source>
</evidence>